<feature type="active site" evidence="8">
    <location>
        <position position="277"/>
    </location>
</feature>
<dbReference type="AlphaFoldDB" id="A0A2V2WUL4"/>
<keyword evidence="5 9" id="KW-0479">Metal-binding</keyword>
<evidence type="ECO:0000256" key="9">
    <source>
        <dbReference type="PIRSR" id="PIRSR001480-2"/>
    </source>
</evidence>
<dbReference type="VEuPathDB" id="TriTrypDB:C3747_55g45"/>
<dbReference type="PROSITE" id="PS00966">
    <property type="entry name" value="PMI_I_2"/>
    <property type="match status" value="1"/>
</dbReference>
<dbReference type="CDD" id="cd07011">
    <property type="entry name" value="cupin_PMI_type_I_N"/>
    <property type="match status" value="1"/>
</dbReference>
<dbReference type="VEuPathDB" id="TriTrypDB:ECC02_003689"/>
<dbReference type="NCBIfam" id="TIGR00218">
    <property type="entry name" value="manA"/>
    <property type="match status" value="1"/>
</dbReference>
<dbReference type="InterPro" id="IPR011051">
    <property type="entry name" value="RmlC_Cupin_sf"/>
</dbReference>
<dbReference type="VEuPathDB" id="TriTrypDB:C4B63_17g263"/>
<dbReference type="VEuPathDB" id="TriTrypDB:Tc_MARK_2891"/>
<dbReference type="VEuPathDB" id="TriTrypDB:BCY84_18336"/>
<evidence type="ECO:0000256" key="2">
    <source>
        <dbReference type="ARBA" id="ARBA00004666"/>
    </source>
</evidence>
<comment type="caution">
    <text evidence="11">The sequence shown here is derived from an EMBL/GenBank/DDBJ whole genome shotgun (WGS) entry which is preliminary data.</text>
</comment>
<keyword evidence="6 9" id="KW-0862">Zinc</keyword>
<reference evidence="11 12" key="1">
    <citation type="journal article" date="2018" name="Microb. Genom.">
        <title>Expanding an expanded genome: long-read sequencing of Trypanosoma cruzi.</title>
        <authorList>
            <person name="Berna L."/>
            <person name="Rodriguez M."/>
            <person name="Chiribao M.L."/>
            <person name="Parodi-Talice A."/>
            <person name="Pita S."/>
            <person name="Rijo G."/>
            <person name="Alvarez-Valin F."/>
            <person name="Robello C."/>
        </authorList>
    </citation>
    <scope>NUCLEOTIDE SEQUENCE [LARGE SCALE GENOMIC DNA]</scope>
    <source>
        <strain evidence="11 12">TCC</strain>
    </source>
</reference>
<evidence type="ECO:0000256" key="4">
    <source>
        <dbReference type="ARBA" id="ARBA00011956"/>
    </source>
</evidence>
<evidence type="ECO:0000256" key="1">
    <source>
        <dbReference type="ARBA" id="ARBA00000757"/>
    </source>
</evidence>
<dbReference type="Proteomes" id="UP000246078">
    <property type="component" value="Unassembled WGS sequence"/>
</dbReference>
<evidence type="ECO:0000313" key="11">
    <source>
        <dbReference type="EMBL" id="PWV11912.1"/>
    </source>
</evidence>
<dbReference type="VEuPathDB" id="TriTrypDB:TCSYLVIO_004145"/>
<dbReference type="InterPro" id="IPR001250">
    <property type="entry name" value="Man6P_Isoase-1"/>
</dbReference>
<dbReference type="PANTHER" id="PTHR10309:SF0">
    <property type="entry name" value="MANNOSE-6-PHOSPHATE ISOMERASE"/>
    <property type="match status" value="1"/>
</dbReference>
<dbReference type="PRINTS" id="PR00714">
    <property type="entry name" value="MAN6PISMRASE"/>
</dbReference>
<dbReference type="VEuPathDB" id="TriTrypDB:TCDM_05062"/>
<dbReference type="VEuPathDB" id="TriTrypDB:TcCLB.511717.90"/>
<dbReference type="PANTHER" id="PTHR10309">
    <property type="entry name" value="MANNOSE-6-PHOSPHATE ISOMERASE"/>
    <property type="match status" value="1"/>
</dbReference>
<dbReference type="VEuPathDB" id="TriTrypDB:TcYC6_0052640"/>
<protein>
    <recommendedName>
        <fullName evidence="4">mannose-6-phosphate isomerase</fullName>
        <ecNumber evidence="4">5.3.1.8</ecNumber>
    </recommendedName>
</protein>
<dbReference type="GO" id="GO:0008270">
    <property type="term" value="F:zinc ion binding"/>
    <property type="evidence" value="ECO:0007669"/>
    <property type="project" value="InterPro"/>
</dbReference>
<dbReference type="InterPro" id="IPR016305">
    <property type="entry name" value="Mannose-6-P_Isomerase"/>
</dbReference>
<evidence type="ECO:0000313" key="12">
    <source>
        <dbReference type="Proteomes" id="UP000246078"/>
    </source>
</evidence>
<evidence type="ECO:0000259" key="10">
    <source>
        <dbReference type="Pfam" id="PF20511"/>
    </source>
</evidence>
<feature type="binding site" evidence="9">
    <location>
        <position position="258"/>
    </location>
    <ligand>
        <name>Zn(2+)</name>
        <dbReference type="ChEBI" id="CHEBI:29105"/>
    </ligand>
</feature>
<feature type="binding site" evidence="9">
    <location>
        <position position="105"/>
    </location>
    <ligand>
        <name>Zn(2+)</name>
        <dbReference type="ChEBI" id="CHEBI:29105"/>
    </ligand>
</feature>
<comment type="similarity">
    <text evidence="3">Belongs to the mannose-6-phosphate isomerase type 1 family.</text>
</comment>
<dbReference type="SMR" id="A0A2V2WUL4"/>
<accession>A0A2V2WUL4</accession>
<dbReference type="VEuPathDB" id="TriTrypDB:TcCL_ESM12160"/>
<feature type="binding site" evidence="9">
    <location>
        <position position="103"/>
    </location>
    <ligand>
        <name>Zn(2+)</name>
        <dbReference type="ChEBI" id="CHEBI:29105"/>
    </ligand>
</feature>
<dbReference type="SUPFAM" id="SSF51182">
    <property type="entry name" value="RmlC-like cupins"/>
    <property type="match status" value="1"/>
</dbReference>
<evidence type="ECO:0000256" key="8">
    <source>
        <dbReference type="PIRSR" id="PIRSR001480-1"/>
    </source>
</evidence>
<dbReference type="GO" id="GO:0005975">
    <property type="term" value="P:carbohydrate metabolic process"/>
    <property type="evidence" value="ECO:0007669"/>
    <property type="project" value="InterPro"/>
</dbReference>
<comment type="catalytic activity">
    <reaction evidence="1">
        <text>D-mannose 6-phosphate = D-fructose 6-phosphate</text>
        <dbReference type="Rhea" id="RHEA:12356"/>
        <dbReference type="ChEBI" id="CHEBI:58735"/>
        <dbReference type="ChEBI" id="CHEBI:61527"/>
        <dbReference type="EC" id="5.3.1.8"/>
    </reaction>
</comment>
<dbReference type="Gene3D" id="2.60.120.10">
    <property type="entry name" value="Jelly Rolls"/>
    <property type="match status" value="2"/>
</dbReference>
<dbReference type="GO" id="GO:0009298">
    <property type="term" value="P:GDP-mannose biosynthetic process"/>
    <property type="evidence" value="ECO:0007669"/>
    <property type="project" value="UniProtKB-UniPathway"/>
</dbReference>
<keyword evidence="7 11" id="KW-0413">Isomerase</keyword>
<dbReference type="GO" id="GO:0004476">
    <property type="term" value="F:mannose-6-phosphate isomerase activity"/>
    <property type="evidence" value="ECO:0007669"/>
    <property type="project" value="UniProtKB-EC"/>
</dbReference>
<evidence type="ECO:0000256" key="6">
    <source>
        <dbReference type="ARBA" id="ARBA00022833"/>
    </source>
</evidence>
<sequence length="408" mass="45462">MVGLVKLDCGVQHYDWGKVAAESFVAKMKHETDGTRKYAELWVGTHMNCPSRLFSGQLLGEYLRDPGIANSFFSPEHQSNVELRNNVPFLLKVLSVQTALSIQAHPNKKLAEKLHRENPSKYKDNNHKPELIVALTPFEALCCFRPLQEILCLVESTKPLKTLLGNVAVVSAKESEGDLIEGMMRVLYSLNPEVHTKALREHAAAVSAKGEAASTEDRLFLRLMSQYPDDIGCWMLYFLNYVQMEPGQGLFLSDSEPHAYLYGDGVEIMANSDNVVRAGLTPKWKDVPTLLEMLHYNTNGLERAKYERYRAAEGEAWEVQRYSPPGRFTEFSLYRMEHVAQKASETCVNLPNIGLGFCLGGEGVVNGTHVAEGDCFAVPHGPLKCEANGRCVLFVASTNDALPEQAHM</sequence>
<dbReference type="InterPro" id="IPR014710">
    <property type="entry name" value="RmlC-like_jellyroll"/>
</dbReference>
<organism evidence="11 12">
    <name type="scientific">Trypanosoma cruzi</name>
    <dbReference type="NCBI Taxonomy" id="5693"/>
    <lineage>
        <taxon>Eukaryota</taxon>
        <taxon>Discoba</taxon>
        <taxon>Euglenozoa</taxon>
        <taxon>Kinetoplastea</taxon>
        <taxon>Metakinetoplastina</taxon>
        <taxon>Trypanosomatida</taxon>
        <taxon>Trypanosomatidae</taxon>
        <taxon>Trypanosoma</taxon>
        <taxon>Schizotrypanum</taxon>
    </lineage>
</organism>
<dbReference type="VEuPathDB" id="TriTrypDB:C4B63_17g264"/>
<dbReference type="InterPro" id="IPR046457">
    <property type="entry name" value="PMI_typeI_cat"/>
</dbReference>
<evidence type="ECO:0000256" key="3">
    <source>
        <dbReference type="ARBA" id="ARBA00010772"/>
    </source>
</evidence>
<dbReference type="InterPro" id="IPR018050">
    <property type="entry name" value="Pmannose_isomerase-type1_CS"/>
</dbReference>
<gene>
    <name evidence="11" type="ORF">C3747_55g45</name>
</gene>
<dbReference type="PROSITE" id="PS00965">
    <property type="entry name" value="PMI_I_1"/>
    <property type="match status" value="1"/>
</dbReference>
<comment type="cofactor">
    <cofactor evidence="9">
        <name>Zn(2+)</name>
        <dbReference type="ChEBI" id="CHEBI:29105"/>
    </cofactor>
    <text evidence="9">Binds 1 zinc ion per subunit.</text>
</comment>
<name>A0A2V2WUL4_TRYCR</name>
<dbReference type="UniPathway" id="UPA00126">
    <property type="reaction ID" value="UER00423"/>
</dbReference>
<dbReference type="Gene3D" id="1.10.441.10">
    <property type="entry name" value="Phosphomannose Isomerase, domain 2"/>
    <property type="match status" value="1"/>
</dbReference>
<dbReference type="VEuPathDB" id="TriTrypDB:TcG_00198"/>
<dbReference type="PIRSF" id="PIRSF001480">
    <property type="entry name" value="Mannose-6-phosphate_isomerase"/>
    <property type="match status" value="1"/>
</dbReference>
<dbReference type="OrthoDB" id="6605218at2759"/>
<proteinExistence type="inferred from homology"/>
<dbReference type="VEuPathDB" id="TriTrypDB:TcBrA4_0103710"/>
<feature type="domain" description="Phosphomannose isomerase type I catalytic" evidence="10">
    <location>
        <begin position="4"/>
        <end position="147"/>
    </location>
</feature>
<feature type="binding site" evidence="9">
    <location>
        <position position="130"/>
    </location>
    <ligand>
        <name>Zn(2+)</name>
        <dbReference type="ChEBI" id="CHEBI:29105"/>
    </ligand>
</feature>
<dbReference type="VEuPathDB" id="TriTrypDB:TcCLB.503677.10"/>
<dbReference type="GO" id="GO:0005829">
    <property type="term" value="C:cytosol"/>
    <property type="evidence" value="ECO:0007669"/>
    <property type="project" value="TreeGrafter"/>
</dbReference>
<dbReference type="Pfam" id="PF20511">
    <property type="entry name" value="PMI_typeI_cat"/>
    <property type="match status" value="1"/>
</dbReference>
<evidence type="ECO:0000256" key="5">
    <source>
        <dbReference type="ARBA" id="ARBA00022723"/>
    </source>
</evidence>
<dbReference type="EMBL" id="PRFC01000055">
    <property type="protein sequence ID" value="PWV11912.1"/>
    <property type="molecule type" value="Genomic_DNA"/>
</dbReference>
<comment type="pathway">
    <text evidence="2">Nucleotide-sugar biosynthesis; GDP-alpha-D-mannose biosynthesis; alpha-D-mannose 1-phosphate from D-fructose 6-phosphate: step 1/2.</text>
</comment>
<dbReference type="EC" id="5.3.1.8" evidence="4"/>
<evidence type="ECO:0000256" key="7">
    <source>
        <dbReference type="ARBA" id="ARBA00023235"/>
    </source>
</evidence>
<dbReference type="OMA" id="EFAACIS"/>